<dbReference type="AlphaFoldDB" id="A0A7Y9NKP8"/>
<proteinExistence type="predicted"/>
<feature type="transmembrane region" description="Helical" evidence="1">
    <location>
        <begin position="259"/>
        <end position="277"/>
    </location>
</feature>
<dbReference type="InterPro" id="IPR050879">
    <property type="entry name" value="Acyltransferase_3"/>
</dbReference>
<evidence type="ECO:0000313" key="4">
    <source>
        <dbReference type="Proteomes" id="UP000534186"/>
    </source>
</evidence>
<reference evidence="3 4" key="1">
    <citation type="submission" date="2020-07" db="EMBL/GenBank/DDBJ databases">
        <title>Genomic Encyclopedia of Type Strains, Phase IV (KMG-V): Genome sequencing to study the core and pangenomes of soil and plant-associated prokaryotes.</title>
        <authorList>
            <person name="Whitman W."/>
        </authorList>
    </citation>
    <scope>NUCLEOTIDE SEQUENCE [LARGE SCALE GENOMIC DNA]</scope>
    <source>
        <strain evidence="3 4">M8UP30</strain>
    </source>
</reference>
<keyword evidence="1" id="KW-0812">Transmembrane</keyword>
<comment type="caution">
    <text evidence="3">The sequence shown here is derived from an EMBL/GenBank/DDBJ whole genome shotgun (WGS) entry which is preliminary data.</text>
</comment>
<feature type="transmembrane region" description="Helical" evidence="1">
    <location>
        <begin position="324"/>
        <end position="343"/>
    </location>
</feature>
<dbReference type="PANTHER" id="PTHR23028">
    <property type="entry name" value="ACETYLTRANSFERASE"/>
    <property type="match status" value="1"/>
</dbReference>
<accession>A0A7Y9NKP8</accession>
<organism evidence="3 4">
    <name type="scientific">Tunturiibacter lichenicola</name>
    <dbReference type="NCBI Taxonomy" id="2051959"/>
    <lineage>
        <taxon>Bacteria</taxon>
        <taxon>Pseudomonadati</taxon>
        <taxon>Acidobacteriota</taxon>
        <taxon>Terriglobia</taxon>
        <taxon>Terriglobales</taxon>
        <taxon>Acidobacteriaceae</taxon>
        <taxon>Tunturiibacter</taxon>
    </lineage>
</organism>
<evidence type="ECO:0000259" key="2">
    <source>
        <dbReference type="Pfam" id="PF01757"/>
    </source>
</evidence>
<feature type="domain" description="Acyltransferase 3" evidence="2">
    <location>
        <begin position="1"/>
        <end position="339"/>
    </location>
</feature>
<dbReference type="Pfam" id="PF01757">
    <property type="entry name" value="Acyl_transf_3"/>
    <property type="match status" value="1"/>
</dbReference>
<dbReference type="GO" id="GO:0000271">
    <property type="term" value="P:polysaccharide biosynthetic process"/>
    <property type="evidence" value="ECO:0007669"/>
    <property type="project" value="TreeGrafter"/>
</dbReference>
<feature type="transmembrane region" description="Helical" evidence="1">
    <location>
        <begin position="200"/>
        <end position="219"/>
    </location>
</feature>
<dbReference type="GO" id="GO:0016747">
    <property type="term" value="F:acyltransferase activity, transferring groups other than amino-acyl groups"/>
    <property type="evidence" value="ECO:0007669"/>
    <property type="project" value="InterPro"/>
</dbReference>
<keyword evidence="1" id="KW-1133">Transmembrane helix</keyword>
<keyword evidence="1" id="KW-0472">Membrane</keyword>
<feature type="transmembrane region" description="Helical" evidence="1">
    <location>
        <begin position="298"/>
        <end position="318"/>
    </location>
</feature>
<dbReference type="EMBL" id="JACCCV010000001">
    <property type="protein sequence ID" value="NYF50942.1"/>
    <property type="molecule type" value="Genomic_DNA"/>
</dbReference>
<dbReference type="PANTHER" id="PTHR23028:SF131">
    <property type="entry name" value="BLR2367 PROTEIN"/>
    <property type="match status" value="1"/>
</dbReference>
<protein>
    <submittedName>
        <fullName evidence="3">Peptidoglycan/LPS O-acetylase OafA/YrhL</fullName>
    </submittedName>
</protein>
<evidence type="ECO:0000313" key="3">
    <source>
        <dbReference type="EMBL" id="NYF50942.1"/>
    </source>
</evidence>
<name>A0A7Y9NKP8_9BACT</name>
<dbReference type="InterPro" id="IPR002656">
    <property type="entry name" value="Acyl_transf_3_dom"/>
</dbReference>
<evidence type="ECO:0000256" key="1">
    <source>
        <dbReference type="SAM" id="Phobius"/>
    </source>
</evidence>
<feature type="transmembrane region" description="Helical" evidence="1">
    <location>
        <begin position="231"/>
        <end position="253"/>
    </location>
</feature>
<gene>
    <name evidence="3" type="ORF">HDF12_001307</name>
</gene>
<dbReference type="GO" id="GO:0016020">
    <property type="term" value="C:membrane"/>
    <property type="evidence" value="ECO:0007669"/>
    <property type="project" value="TreeGrafter"/>
</dbReference>
<feature type="transmembrane region" description="Helical" evidence="1">
    <location>
        <begin position="47"/>
        <end position="65"/>
    </location>
</feature>
<dbReference type="Proteomes" id="UP000534186">
    <property type="component" value="Unassembled WGS sequence"/>
</dbReference>
<feature type="transmembrane region" description="Helical" evidence="1">
    <location>
        <begin position="86"/>
        <end position="104"/>
    </location>
</feature>
<feature type="transmembrane region" description="Helical" evidence="1">
    <location>
        <begin position="169"/>
        <end position="188"/>
    </location>
</feature>
<sequence>MDLLRGLAICMALMNHVNMQLLGAEVPYTQGLPRQLVSSLVWNGQFGVQIFFVISGFLITSTTLRRWGSVSAVNVGDFYRLRFARIAPLLMLLLVILSLLHLAHVKEFVVSPKTGGLGRALAAALTFHVNLLEARRGYLPASWDILWSLSVEEMFYLGFPLACRVLRRVSAVSALLLVFVLLGPFARSQAFNHNPVWREYSYLGGMDGIALGCLTALLSAKTRLSSTTLRVLGAAGTMMLVFILGFSISVYRWGLGRNGLDMTVLAVGVCMVLIAVAQMRWQAPIFLGPLVRVGALSYEVYLTHVFVVLSLFHLFLIMNKPIQTVPAMFLAVLLLSGLLGALISRNYSEPMNRWLRARWVRDAARYSAVLKTGTIAKSATAVSP</sequence>